<keyword evidence="1" id="KW-0812">Transmembrane</keyword>
<keyword evidence="3" id="KW-1185">Reference proteome</keyword>
<dbReference type="RefSeq" id="WP_199180311.1">
    <property type="nucleotide sequence ID" value="NZ_BAAAGZ010000034.1"/>
</dbReference>
<dbReference type="EMBL" id="BOPA01000011">
    <property type="protein sequence ID" value="GIJ14656.1"/>
    <property type="molecule type" value="Genomic_DNA"/>
</dbReference>
<comment type="caution">
    <text evidence="2">The sequence shown here is derived from an EMBL/GenBank/DDBJ whole genome shotgun (WGS) entry which is preliminary data.</text>
</comment>
<evidence type="ECO:0008006" key="4">
    <source>
        <dbReference type="Google" id="ProtNLM"/>
    </source>
</evidence>
<feature type="transmembrane region" description="Helical" evidence="1">
    <location>
        <begin position="35"/>
        <end position="55"/>
    </location>
</feature>
<proteinExistence type="predicted"/>
<gene>
    <name evidence="2" type="ORF">Vgi01_13400</name>
</gene>
<evidence type="ECO:0000256" key="1">
    <source>
        <dbReference type="SAM" id="Phobius"/>
    </source>
</evidence>
<name>A0ABQ4I9U7_9ACTN</name>
<sequence length="56" mass="5695">MAENYTDPSGNTQAFRAFAANTADTPAESSSRTGLIVGVAVLAVLLLAVAAWIALS</sequence>
<keyword evidence="1" id="KW-1133">Transmembrane helix</keyword>
<evidence type="ECO:0000313" key="3">
    <source>
        <dbReference type="Proteomes" id="UP000647860"/>
    </source>
</evidence>
<dbReference type="Proteomes" id="UP000647860">
    <property type="component" value="Unassembled WGS sequence"/>
</dbReference>
<accession>A0ABQ4I9U7</accession>
<evidence type="ECO:0000313" key="2">
    <source>
        <dbReference type="EMBL" id="GIJ14656.1"/>
    </source>
</evidence>
<organism evidence="2 3">
    <name type="scientific">Micromonospora gifhornensis</name>
    <dbReference type="NCBI Taxonomy" id="84594"/>
    <lineage>
        <taxon>Bacteria</taxon>
        <taxon>Bacillati</taxon>
        <taxon>Actinomycetota</taxon>
        <taxon>Actinomycetes</taxon>
        <taxon>Micromonosporales</taxon>
        <taxon>Micromonosporaceae</taxon>
        <taxon>Micromonospora</taxon>
    </lineage>
</organism>
<reference evidence="2 3" key="1">
    <citation type="submission" date="2021-01" db="EMBL/GenBank/DDBJ databases">
        <title>Whole genome shotgun sequence of Verrucosispora gifhornensis NBRC 16317.</title>
        <authorList>
            <person name="Komaki H."/>
            <person name="Tamura T."/>
        </authorList>
    </citation>
    <scope>NUCLEOTIDE SEQUENCE [LARGE SCALE GENOMIC DNA]</scope>
    <source>
        <strain evidence="2 3">NBRC 16317</strain>
    </source>
</reference>
<protein>
    <recommendedName>
        <fullName evidence="4">MYXO-CTERM domain-containing protein</fullName>
    </recommendedName>
</protein>
<keyword evidence="1" id="KW-0472">Membrane</keyword>